<evidence type="ECO:0000256" key="1">
    <source>
        <dbReference type="ARBA" id="ARBA00004141"/>
    </source>
</evidence>
<dbReference type="InterPro" id="IPR036734">
    <property type="entry name" value="Neur_chan_lig-bd_sf"/>
</dbReference>
<keyword evidence="3" id="KW-1133">Transmembrane helix</keyword>
<evidence type="ECO:0000256" key="3">
    <source>
        <dbReference type="SAM" id="Phobius"/>
    </source>
</evidence>
<gene>
    <name evidence="4" type="ORF">GPM918_LOCUS66</name>
    <name evidence="5" type="ORF">SRO942_LOCUS67</name>
</gene>
<dbReference type="GO" id="GO:0016020">
    <property type="term" value="C:membrane"/>
    <property type="evidence" value="ECO:0007669"/>
    <property type="project" value="UniProtKB-SubCell"/>
</dbReference>
<protein>
    <submittedName>
        <fullName evidence="4">Uncharacterized protein</fullName>
    </submittedName>
</protein>
<keyword evidence="6" id="KW-1185">Reference proteome</keyword>
<keyword evidence="3" id="KW-0472">Membrane</keyword>
<dbReference type="EMBL" id="CAJOBC010000005">
    <property type="protein sequence ID" value="CAF3515554.1"/>
    <property type="molecule type" value="Genomic_DNA"/>
</dbReference>
<dbReference type="AlphaFoldDB" id="A0A813NHG1"/>
<feature type="region of interest" description="Disordered" evidence="2">
    <location>
        <begin position="551"/>
        <end position="592"/>
    </location>
</feature>
<dbReference type="GO" id="GO:0004888">
    <property type="term" value="F:transmembrane signaling receptor activity"/>
    <property type="evidence" value="ECO:0007669"/>
    <property type="project" value="InterPro"/>
</dbReference>
<name>A0A813NHG1_9BILA</name>
<dbReference type="InterPro" id="IPR006201">
    <property type="entry name" value="Neur_channel"/>
</dbReference>
<comment type="caution">
    <text evidence="4">The sequence shown here is derived from an EMBL/GenBank/DDBJ whole genome shotgun (WGS) entry which is preliminary data.</text>
</comment>
<dbReference type="InterPro" id="IPR038050">
    <property type="entry name" value="Neuro_actylchol_rec"/>
</dbReference>
<evidence type="ECO:0000256" key="2">
    <source>
        <dbReference type="SAM" id="MobiDB-lite"/>
    </source>
</evidence>
<accession>A0A813NHG1</accession>
<proteinExistence type="predicted"/>
<dbReference type="Gene3D" id="1.20.58.390">
    <property type="entry name" value="Neurotransmitter-gated ion-channel transmembrane domain"/>
    <property type="match status" value="1"/>
</dbReference>
<dbReference type="Gene3D" id="2.70.170.10">
    <property type="entry name" value="Neurotransmitter-gated ion-channel ligand-binding domain"/>
    <property type="match status" value="1"/>
</dbReference>
<dbReference type="SUPFAM" id="SSF90112">
    <property type="entry name" value="Neurotransmitter-gated ion-channel transmembrane pore"/>
    <property type="match status" value="1"/>
</dbReference>
<dbReference type="Proteomes" id="UP000681722">
    <property type="component" value="Unassembled WGS sequence"/>
</dbReference>
<dbReference type="SUPFAM" id="SSF63712">
    <property type="entry name" value="Nicotinic receptor ligand binding domain-like"/>
    <property type="match status" value="1"/>
</dbReference>
<dbReference type="InterPro" id="IPR036719">
    <property type="entry name" value="Neuro-gated_channel_TM_sf"/>
</dbReference>
<keyword evidence="3" id="KW-0812">Transmembrane</keyword>
<feature type="transmembrane region" description="Helical" evidence="3">
    <location>
        <begin position="377"/>
        <end position="399"/>
    </location>
</feature>
<dbReference type="GO" id="GO:0005230">
    <property type="term" value="F:extracellular ligand-gated monoatomic ion channel activity"/>
    <property type="evidence" value="ECO:0007669"/>
    <property type="project" value="InterPro"/>
</dbReference>
<reference evidence="4" key="1">
    <citation type="submission" date="2021-02" db="EMBL/GenBank/DDBJ databases">
        <authorList>
            <person name="Nowell W R."/>
        </authorList>
    </citation>
    <scope>NUCLEOTIDE SEQUENCE</scope>
</reference>
<dbReference type="Proteomes" id="UP000663829">
    <property type="component" value="Unassembled WGS sequence"/>
</dbReference>
<evidence type="ECO:0000313" key="5">
    <source>
        <dbReference type="EMBL" id="CAF3515554.1"/>
    </source>
</evidence>
<feature type="transmembrane region" description="Helical" evidence="3">
    <location>
        <begin position="485"/>
        <end position="508"/>
    </location>
</feature>
<evidence type="ECO:0000313" key="4">
    <source>
        <dbReference type="EMBL" id="CAF0737526.1"/>
    </source>
</evidence>
<comment type="subcellular location">
    <subcellularLocation>
        <location evidence="1">Membrane</location>
        <topology evidence="1">Multi-pass membrane protein</topology>
    </subcellularLocation>
</comment>
<dbReference type="EMBL" id="CAJNOQ010000005">
    <property type="protein sequence ID" value="CAF0737526.1"/>
    <property type="molecule type" value="Genomic_DNA"/>
</dbReference>
<feature type="transmembrane region" description="Helical" evidence="3">
    <location>
        <begin position="441"/>
        <end position="465"/>
    </location>
</feature>
<organism evidence="4 6">
    <name type="scientific">Didymodactylos carnosus</name>
    <dbReference type="NCBI Taxonomy" id="1234261"/>
    <lineage>
        <taxon>Eukaryota</taxon>
        <taxon>Metazoa</taxon>
        <taxon>Spiralia</taxon>
        <taxon>Gnathifera</taxon>
        <taxon>Rotifera</taxon>
        <taxon>Eurotatoria</taxon>
        <taxon>Bdelloidea</taxon>
        <taxon>Philodinida</taxon>
        <taxon>Philodinidae</taxon>
        <taxon>Didymodactylos</taxon>
    </lineage>
</organism>
<sequence length="668" mass="76717">MDFPEVDQKLLEDQSDNHRVVKPTFTKSLSTSREYLRILNKNSYNHQKSKSVPSIIYSPLQTSLNKNVLETTTTTTTKEPNCFSYQQHYDSTIHASNNYYNSFDNNKSVLDNCCVHLPMGFFRSKQSRTVDHNDNSTTSESTVITNIKTKLSDPICQAKVVRIRLIFFRIGEIDTLNEKYQAEAYIEARWTDTTIITSSLNLTPQQQQQLAEGKSVRIADLNSNTYWSPELFIENAIGQIGEQVKWFTIKKIDQVSTSPLTTMSMMLTLEICEHRRINGVFWEKLELNHFPADVQDLTISLTTHHYIEHIILKQDENLPSGINREAFVDQQEWNLYEHVATVGRETKEEYSFEEESLEQKKHPVFSVTCRAARRPGYYYWNGFCLIFLITVCAFCIFAIPPNLPQNRLQITCTLLLTSVTFRWVVNRSLPTISYLTTLDKYAIVSIIILVLLCVWHSVIGAVTFLTKRFDSNISPADPCVLIDRYVFIALFIIYCTIHVALVIWLFSVPYGRRREMERLDREYVAKLKNKFKIVANSVKVANQITQQIRRQSNALNTSSNSLSTSGGSTSGTVIPSRSRGPIRSPITSPKISGCQSYNQNQDSIIMPNHTIVPMKDSMQPIQENILQEQDDAYYDHHNDINDEIKNTRVRSIKQPVSLQNSHTLADRI</sequence>
<evidence type="ECO:0000313" key="6">
    <source>
        <dbReference type="Proteomes" id="UP000663829"/>
    </source>
</evidence>
<dbReference type="OrthoDB" id="10005783at2759"/>
<feature type="compositionally biased region" description="Low complexity" evidence="2">
    <location>
        <begin position="552"/>
        <end position="572"/>
    </location>
</feature>
<dbReference type="PANTHER" id="PTHR18945">
    <property type="entry name" value="NEUROTRANSMITTER GATED ION CHANNEL"/>
    <property type="match status" value="1"/>
</dbReference>